<evidence type="ECO:0000256" key="1">
    <source>
        <dbReference type="SAM" id="SignalP"/>
    </source>
</evidence>
<protein>
    <recommendedName>
        <fullName evidence="4">Lipoprotein</fullName>
    </recommendedName>
</protein>
<dbReference type="AlphaFoldDB" id="A0A1T4P6J9"/>
<keyword evidence="3" id="KW-1185">Reference proteome</keyword>
<accession>A0A1T4P6J9</accession>
<dbReference type="STRING" id="118967.SAMN02745191_1905"/>
<feature type="chain" id="PRO_5038633247" description="Lipoprotein" evidence="1">
    <location>
        <begin position="22"/>
        <end position="172"/>
    </location>
</feature>
<reference evidence="3" key="1">
    <citation type="submission" date="2017-02" db="EMBL/GenBank/DDBJ databases">
        <authorList>
            <person name="Varghese N."/>
            <person name="Submissions S."/>
        </authorList>
    </citation>
    <scope>NUCLEOTIDE SEQUENCE [LARGE SCALE GENOMIC DNA]</scope>
    <source>
        <strain evidence="3">ATCC 25662</strain>
    </source>
</reference>
<proteinExistence type="predicted"/>
<sequence length="172" mass="19200">MKRLFMILFVSLLLLSGCSSKNDNELDTKKLDEYKSNVATLLASNSTALSSKYFSISYEMSTLPDGTHRYYIIVDNALQCMYNVKIMSLDVDSEPSITMAPSIGILEDEKYNLIPSQVSIEEGFAKGLVLSGETDKDAVDVKLMVSWSDETNTKQYKEFLLLHIEANNGNGE</sequence>
<dbReference type="EMBL" id="FUWY01000005">
    <property type="protein sequence ID" value="SJZ87079.1"/>
    <property type="molecule type" value="Genomic_DNA"/>
</dbReference>
<gene>
    <name evidence="2" type="ORF">SAMN02745191_1905</name>
</gene>
<evidence type="ECO:0000313" key="2">
    <source>
        <dbReference type="EMBL" id="SJZ87079.1"/>
    </source>
</evidence>
<keyword evidence="1" id="KW-0732">Signal</keyword>
<dbReference type="Proteomes" id="UP000243297">
    <property type="component" value="Unassembled WGS sequence"/>
</dbReference>
<dbReference type="PROSITE" id="PS51257">
    <property type="entry name" value="PROKAR_LIPOPROTEIN"/>
    <property type="match status" value="1"/>
</dbReference>
<feature type="signal peptide" evidence="1">
    <location>
        <begin position="1"/>
        <end position="21"/>
    </location>
</feature>
<evidence type="ECO:0000313" key="3">
    <source>
        <dbReference type="Proteomes" id="UP000243297"/>
    </source>
</evidence>
<organism evidence="2 3">
    <name type="scientific">Anaerorhabdus furcosa</name>
    <dbReference type="NCBI Taxonomy" id="118967"/>
    <lineage>
        <taxon>Bacteria</taxon>
        <taxon>Bacillati</taxon>
        <taxon>Bacillota</taxon>
        <taxon>Erysipelotrichia</taxon>
        <taxon>Erysipelotrichales</taxon>
        <taxon>Erysipelotrichaceae</taxon>
        <taxon>Anaerorhabdus</taxon>
    </lineage>
</organism>
<dbReference type="RefSeq" id="WP_078712310.1">
    <property type="nucleotide sequence ID" value="NZ_FUWY01000005.1"/>
</dbReference>
<name>A0A1T4P6J9_9FIRM</name>
<evidence type="ECO:0008006" key="4">
    <source>
        <dbReference type="Google" id="ProtNLM"/>
    </source>
</evidence>